<proteinExistence type="predicted"/>
<dbReference type="OrthoDB" id="7057423at2"/>
<dbReference type="EMBL" id="FXAM01000001">
    <property type="protein sequence ID" value="SMF96505.1"/>
    <property type="molecule type" value="Genomic_DNA"/>
</dbReference>
<feature type="transmembrane region" description="Helical" evidence="1">
    <location>
        <begin position="208"/>
        <end position="224"/>
    </location>
</feature>
<dbReference type="PANTHER" id="PTHR39430:SF1">
    <property type="entry name" value="PROTEASE"/>
    <property type="match status" value="1"/>
</dbReference>
<organism evidence="3 4">
    <name type="scientific">Methylomagnum ishizawai</name>
    <dbReference type="NCBI Taxonomy" id="1760988"/>
    <lineage>
        <taxon>Bacteria</taxon>
        <taxon>Pseudomonadati</taxon>
        <taxon>Pseudomonadota</taxon>
        <taxon>Gammaproteobacteria</taxon>
        <taxon>Methylococcales</taxon>
        <taxon>Methylococcaceae</taxon>
        <taxon>Methylomagnum</taxon>
    </lineage>
</organism>
<feature type="transmembrane region" description="Helical" evidence="1">
    <location>
        <begin position="269"/>
        <end position="288"/>
    </location>
</feature>
<feature type="transmembrane region" description="Helical" evidence="1">
    <location>
        <begin position="83"/>
        <end position="104"/>
    </location>
</feature>
<keyword evidence="1" id="KW-0472">Membrane</keyword>
<dbReference type="PROSITE" id="PS51257">
    <property type="entry name" value="PROKAR_LIPOPROTEIN"/>
    <property type="match status" value="1"/>
</dbReference>
<dbReference type="RefSeq" id="WP_085215385.1">
    <property type="nucleotide sequence ID" value="NZ_FXAM01000001.1"/>
</dbReference>
<keyword evidence="1" id="KW-1133">Transmembrane helix</keyword>
<evidence type="ECO:0000259" key="2">
    <source>
        <dbReference type="Pfam" id="PF02517"/>
    </source>
</evidence>
<dbReference type="Proteomes" id="UP000192923">
    <property type="component" value="Unassembled WGS sequence"/>
</dbReference>
<keyword evidence="1" id="KW-0812">Transmembrane</keyword>
<sequence length="294" mass="31227">MFRPILLAALAPAAYLLLCACVGALAAYPLALALHGAVPLHVVIGRLSQGLLFVGIPPVMRGLGLRWADFGFPARPGLFLKQVAVGFGLGLAMLGLHAVALVLLDIRVPNPAKIATAAQIQQAALNALLTACAVALAEEPLFRGFFLGALNKAVPKLAAIAICGFYFALLHFLKTGIRPEFADIHWYTGLPVALDAFVQLPGRIQPDSFLALFIAGILLALLRLSGRDRLGYCIGLHAGWVFVIKFARALTKGNPNAELGFLVGGYDGVIGYLAAAWMAVLILGLGWWNRRAAF</sequence>
<dbReference type="PANTHER" id="PTHR39430">
    <property type="entry name" value="MEMBRANE-ASSOCIATED PROTEASE-RELATED"/>
    <property type="match status" value="1"/>
</dbReference>
<dbReference type="InterPro" id="IPR003675">
    <property type="entry name" value="Rce1/LyrA-like_dom"/>
</dbReference>
<feature type="domain" description="CAAX prenyl protease 2/Lysostaphin resistance protein A-like" evidence="2">
    <location>
        <begin position="123"/>
        <end position="242"/>
    </location>
</feature>
<dbReference type="STRING" id="1760988.SAMN02949497_3905"/>
<feature type="transmembrane region" description="Helical" evidence="1">
    <location>
        <begin position="231"/>
        <end position="249"/>
    </location>
</feature>
<evidence type="ECO:0000256" key="1">
    <source>
        <dbReference type="SAM" id="Phobius"/>
    </source>
</evidence>
<keyword evidence="4" id="KW-1185">Reference proteome</keyword>
<feature type="transmembrane region" description="Helical" evidence="1">
    <location>
        <begin position="157"/>
        <end position="173"/>
    </location>
</feature>
<evidence type="ECO:0000313" key="4">
    <source>
        <dbReference type="Proteomes" id="UP000192923"/>
    </source>
</evidence>
<evidence type="ECO:0000313" key="3">
    <source>
        <dbReference type="EMBL" id="SMF96505.1"/>
    </source>
</evidence>
<reference evidence="3 4" key="1">
    <citation type="submission" date="2016-12" db="EMBL/GenBank/DDBJ databases">
        <authorList>
            <person name="Song W.-J."/>
            <person name="Kurnit D.M."/>
        </authorList>
    </citation>
    <scope>NUCLEOTIDE SEQUENCE [LARGE SCALE GENOMIC DNA]</scope>
    <source>
        <strain evidence="3 4">175</strain>
    </source>
</reference>
<accession>A0A1Y6D9W3</accession>
<protein>
    <recommendedName>
        <fullName evidence="2">CAAX prenyl protease 2/Lysostaphin resistance protein A-like domain-containing protein</fullName>
    </recommendedName>
</protein>
<dbReference type="GO" id="GO:0080120">
    <property type="term" value="P:CAAX-box protein maturation"/>
    <property type="evidence" value="ECO:0007669"/>
    <property type="project" value="UniProtKB-ARBA"/>
</dbReference>
<name>A0A1Y6D9W3_9GAMM</name>
<dbReference type="AlphaFoldDB" id="A0A1Y6D9W3"/>
<dbReference type="Pfam" id="PF02517">
    <property type="entry name" value="Rce1-like"/>
    <property type="match status" value="1"/>
</dbReference>
<gene>
    <name evidence="3" type="ORF">SAMN02949497_3905</name>
</gene>
<dbReference type="GO" id="GO:0004175">
    <property type="term" value="F:endopeptidase activity"/>
    <property type="evidence" value="ECO:0007669"/>
    <property type="project" value="UniProtKB-ARBA"/>
</dbReference>